<dbReference type="EMBL" id="JBHLTS010000017">
    <property type="protein sequence ID" value="MFC0513683.1"/>
    <property type="molecule type" value="Genomic_DNA"/>
</dbReference>
<evidence type="ECO:0000313" key="1">
    <source>
        <dbReference type="EMBL" id="MFC0513683.1"/>
    </source>
</evidence>
<protein>
    <submittedName>
        <fullName evidence="1">Uncharacterized protein</fullName>
    </submittedName>
</protein>
<dbReference type="RefSeq" id="WP_377021545.1">
    <property type="nucleotide sequence ID" value="NZ_JBHLTS010000017.1"/>
</dbReference>
<comment type="caution">
    <text evidence="1">The sequence shown here is derived from an EMBL/GenBank/DDBJ whole genome shotgun (WGS) entry which is preliminary data.</text>
</comment>
<accession>A0ABV6L3A0</accession>
<proteinExistence type="predicted"/>
<keyword evidence="2" id="KW-1185">Reference proteome</keyword>
<sequence>MQTHMEGETVDDMLLMQETDLARLKLMAGYNRATQKDIFDLDYLSDRMTLPAMMGYLREHRAKYVADEHRSIFDLDGEESPVDDPNLLLKFDKPTEQPSFRPCHSNPRVEIMTGHKNWLSARSSWRLKVRRYFREIGQYNSLLRGFQ</sequence>
<evidence type="ECO:0000313" key="2">
    <source>
        <dbReference type="Proteomes" id="UP001589828"/>
    </source>
</evidence>
<reference evidence="1 2" key="1">
    <citation type="submission" date="2024-09" db="EMBL/GenBank/DDBJ databases">
        <authorList>
            <person name="Sun Q."/>
            <person name="Mori K."/>
        </authorList>
    </citation>
    <scope>NUCLEOTIDE SEQUENCE [LARGE SCALE GENOMIC DNA]</scope>
    <source>
        <strain evidence="1 2">NCAIM B.02415</strain>
    </source>
</reference>
<dbReference type="Proteomes" id="UP001589828">
    <property type="component" value="Unassembled WGS sequence"/>
</dbReference>
<name>A0ABV6L3A0_9SPHI</name>
<gene>
    <name evidence="1" type="ORF">ACFFGT_05715</name>
</gene>
<organism evidence="1 2">
    <name type="scientific">Mucilaginibacter angelicae</name>
    <dbReference type="NCBI Taxonomy" id="869718"/>
    <lineage>
        <taxon>Bacteria</taxon>
        <taxon>Pseudomonadati</taxon>
        <taxon>Bacteroidota</taxon>
        <taxon>Sphingobacteriia</taxon>
        <taxon>Sphingobacteriales</taxon>
        <taxon>Sphingobacteriaceae</taxon>
        <taxon>Mucilaginibacter</taxon>
    </lineage>
</organism>